<evidence type="ECO:0000256" key="1">
    <source>
        <dbReference type="ARBA" id="ARBA00023015"/>
    </source>
</evidence>
<reference evidence="5" key="1">
    <citation type="submission" date="2020-05" db="EMBL/GenBank/DDBJ databases">
        <authorList>
            <person name="Chiriac C."/>
            <person name="Salcher M."/>
            <person name="Ghai R."/>
            <person name="Kavagutti S V."/>
        </authorList>
    </citation>
    <scope>NUCLEOTIDE SEQUENCE</scope>
</reference>
<accession>A0A6J6FTR7</accession>
<dbReference type="InterPro" id="IPR050109">
    <property type="entry name" value="HTH-type_TetR-like_transc_reg"/>
</dbReference>
<dbReference type="InterPro" id="IPR001647">
    <property type="entry name" value="HTH_TetR"/>
</dbReference>
<dbReference type="SUPFAM" id="SSF46689">
    <property type="entry name" value="Homeodomain-like"/>
    <property type="match status" value="1"/>
</dbReference>
<gene>
    <name evidence="5" type="ORF">UFOPK1767_00910</name>
</gene>
<keyword evidence="1" id="KW-0805">Transcription regulation</keyword>
<dbReference type="PANTHER" id="PTHR30055">
    <property type="entry name" value="HTH-TYPE TRANSCRIPTIONAL REGULATOR RUTR"/>
    <property type="match status" value="1"/>
</dbReference>
<dbReference type="EMBL" id="CAEZTZ010000139">
    <property type="protein sequence ID" value="CAB4590394.1"/>
    <property type="molecule type" value="Genomic_DNA"/>
</dbReference>
<keyword evidence="2" id="KW-0238">DNA-binding</keyword>
<sequence>MDDIASRAEVAVGTVYRHFPTKEALVSAIVSESMEQVADDAERCLSLCEAGEPARGQLVAFIEALITLSTENQAVLAAMEAIGASKGTDLAEARATTAIHRLIERGHDSSSIPRHVTVEDVYMLLATAPYGQPRIVRERWLNLMLTGLMTE</sequence>
<dbReference type="GO" id="GO:0000976">
    <property type="term" value="F:transcription cis-regulatory region binding"/>
    <property type="evidence" value="ECO:0007669"/>
    <property type="project" value="TreeGrafter"/>
</dbReference>
<keyword evidence="3" id="KW-0804">Transcription</keyword>
<evidence type="ECO:0000259" key="4">
    <source>
        <dbReference type="PROSITE" id="PS50977"/>
    </source>
</evidence>
<dbReference type="Pfam" id="PF00440">
    <property type="entry name" value="TetR_N"/>
    <property type="match status" value="1"/>
</dbReference>
<proteinExistence type="predicted"/>
<evidence type="ECO:0000256" key="3">
    <source>
        <dbReference type="ARBA" id="ARBA00023163"/>
    </source>
</evidence>
<evidence type="ECO:0000313" key="5">
    <source>
        <dbReference type="EMBL" id="CAB4590394.1"/>
    </source>
</evidence>
<dbReference type="InterPro" id="IPR009057">
    <property type="entry name" value="Homeodomain-like_sf"/>
</dbReference>
<dbReference type="PANTHER" id="PTHR30055:SF234">
    <property type="entry name" value="HTH-TYPE TRANSCRIPTIONAL REGULATOR BETI"/>
    <property type="match status" value="1"/>
</dbReference>
<organism evidence="5">
    <name type="scientific">freshwater metagenome</name>
    <dbReference type="NCBI Taxonomy" id="449393"/>
    <lineage>
        <taxon>unclassified sequences</taxon>
        <taxon>metagenomes</taxon>
        <taxon>ecological metagenomes</taxon>
    </lineage>
</organism>
<dbReference type="AlphaFoldDB" id="A0A6J6FTR7"/>
<dbReference type="PROSITE" id="PS50977">
    <property type="entry name" value="HTH_TETR_2"/>
    <property type="match status" value="1"/>
</dbReference>
<dbReference type="Pfam" id="PF21597">
    <property type="entry name" value="TetR_C_43"/>
    <property type="match status" value="1"/>
</dbReference>
<evidence type="ECO:0000256" key="2">
    <source>
        <dbReference type="ARBA" id="ARBA00023125"/>
    </source>
</evidence>
<dbReference type="Gene3D" id="1.10.357.10">
    <property type="entry name" value="Tetracycline Repressor, domain 2"/>
    <property type="match status" value="1"/>
</dbReference>
<feature type="domain" description="HTH tetR-type" evidence="4">
    <location>
        <begin position="1"/>
        <end position="37"/>
    </location>
</feature>
<protein>
    <submittedName>
        <fullName evidence="5">Unannotated protein</fullName>
    </submittedName>
</protein>
<dbReference type="GO" id="GO:0003700">
    <property type="term" value="F:DNA-binding transcription factor activity"/>
    <property type="evidence" value="ECO:0007669"/>
    <property type="project" value="TreeGrafter"/>
</dbReference>
<name>A0A6J6FTR7_9ZZZZ</name>
<dbReference type="InterPro" id="IPR036271">
    <property type="entry name" value="Tet_transcr_reg_TetR-rel_C_sf"/>
</dbReference>
<dbReference type="SUPFAM" id="SSF48498">
    <property type="entry name" value="Tetracyclin repressor-like, C-terminal domain"/>
    <property type="match status" value="1"/>
</dbReference>
<dbReference type="InterPro" id="IPR049445">
    <property type="entry name" value="TetR_SbtR-like_C"/>
</dbReference>